<dbReference type="InterPro" id="IPR009030">
    <property type="entry name" value="Growth_fac_rcpt_cys_sf"/>
</dbReference>
<dbReference type="EMBL" id="CAMPGE010020912">
    <property type="protein sequence ID" value="CAI2379094.1"/>
    <property type="molecule type" value="Genomic_DNA"/>
</dbReference>
<keyword evidence="2" id="KW-1185">Reference proteome</keyword>
<evidence type="ECO:0000313" key="2">
    <source>
        <dbReference type="Proteomes" id="UP001295684"/>
    </source>
</evidence>
<reference evidence="1" key="1">
    <citation type="submission" date="2023-07" db="EMBL/GenBank/DDBJ databases">
        <authorList>
            <consortium name="AG Swart"/>
            <person name="Singh M."/>
            <person name="Singh A."/>
            <person name="Seah K."/>
            <person name="Emmerich C."/>
        </authorList>
    </citation>
    <scope>NUCLEOTIDE SEQUENCE</scope>
    <source>
        <strain evidence="1">DP1</strain>
    </source>
</reference>
<gene>
    <name evidence="1" type="ORF">ECRASSUSDP1_LOCUS20502</name>
</gene>
<dbReference type="Gene3D" id="2.10.220.10">
    <property type="entry name" value="Hormone Receptor, Insulin-like Growth Factor Receptor 1, Chain A, domain 2"/>
    <property type="match status" value="1"/>
</dbReference>
<proteinExistence type="predicted"/>
<comment type="caution">
    <text evidence="1">The sequence shown here is derived from an EMBL/GenBank/DDBJ whole genome shotgun (WGS) entry which is preliminary data.</text>
</comment>
<dbReference type="InterPro" id="IPR006212">
    <property type="entry name" value="Furin_repeat"/>
</dbReference>
<dbReference type="SMART" id="SM00261">
    <property type="entry name" value="FU"/>
    <property type="match status" value="2"/>
</dbReference>
<evidence type="ECO:0000313" key="1">
    <source>
        <dbReference type="EMBL" id="CAI2379094.1"/>
    </source>
</evidence>
<sequence>MTVAVEKQGCYQGYYEDGGCKQCHESCKECSDGSSCDTCEDYMYLREVESGGSEGASGGKGEICVSCAEGEYYDKTQEVCRSCNGSCKYMCGYQKDCFECGTGYLFDLEENKCIHIHECSSNKLILENPKYNLPSICRSPEYYINPFSSKEIELGTYEYPYRSFSALSTEILNIHSHTNYTVTIFTTDAYFEDGDLMMVNMTNVVLKSHPDILILSSKHNLHSKSYHLIPPKNSKNPLKYPNFFQKLRRVLYLFRVTLSSMGSLRRPDFIFCKIQRRI</sequence>
<protein>
    <submittedName>
        <fullName evidence="1">Uncharacterized protein</fullName>
    </submittedName>
</protein>
<dbReference type="SUPFAM" id="SSF57184">
    <property type="entry name" value="Growth factor receptor domain"/>
    <property type="match status" value="1"/>
</dbReference>
<accession>A0AAD1XUC5</accession>
<organism evidence="1 2">
    <name type="scientific">Euplotes crassus</name>
    <dbReference type="NCBI Taxonomy" id="5936"/>
    <lineage>
        <taxon>Eukaryota</taxon>
        <taxon>Sar</taxon>
        <taxon>Alveolata</taxon>
        <taxon>Ciliophora</taxon>
        <taxon>Intramacronucleata</taxon>
        <taxon>Spirotrichea</taxon>
        <taxon>Hypotrichia</taxon>
        <taxon>Euplotida</taxon>
        <taxon>Euplotidae</taxon>
        <taxon>Moneuplotes</taxon>
    </lineage>
</organism>
<name>A0AAD1XUC5_EUPCR</name>
<dbReference type="AlphaFoldDB" id="A0AAD1XUC5"/>
<dbReference type="Proteomes" id="UP001295684">
    <property type="component" value="Unassembled WGS sequence"/>
</dbReference>